<dbReference type="EMBL" id="CP029494">
    <property type="protein sequence ID" value="AWN21879.1"/>
    <property type="molecule type" value="Genomic_DNA"/>
</dbReference>
<sequence>MSTFLLKGCWIGALHAPDRYFRGTVEEPGETGLRLGDPVIVKFENNTITLQARLTPASGRYSLEGMPSSDFVLASFIRKDGEVSREADQPGEEQLWGGDLFTRQPGAQPTTS</sequence>
<dbReference type="KEGG" id="dez:DKM44_00365"/>
<feature type="region of interest" description="Disordered" evidence="1">
    <location>
        <begin position="82"/>
        <end position="112"/>
    </location>
</feature>
<dbReference type="OrthoDB" id="72422at2"/>
<evidence type="ECO:0000256" key="1">
    <source>
        <dbReference type="SAM" id="MobiDB-lite"/>
    </source>
</evidence>
<dbReference type="AlphaFoldDB" id="A0A2Z3JG57"/>
<evidence type="ECO:0000313" key="3">
    <source>
        <dbReference type="Proteomes" id="UP000245368"/>
    </source>
</evidence>
<accession>A0A2Z3JG57</accession>
<proteinExistence type="predicted"/>
<keyword evidence="3" id="KW-1185">Reference proteome</keyword>
<dbReference type="Proteomes" id="UP000245368">
    <property type="component" value="Chromosome"/>
</dbReference>
<dbReference type="RefSeq" id="WP_109824470.1">
    <property type="nucleotide sequence ID" value="NZ_CP029494.1"/>
</dbReference>
<name>A0A2Z3JG57_9DEIO</name>
<organism evidence="2 3">
    <name type="scientific">Deinococcus irradiatisoli</name>
    <dbReference type="NCBI Taxonomy" id="2202254"/>
    <lineage>
        <taxon>Bacteria</taxon>
        <taxon>Thermotogati</taxon>
        <taxon>Deinococcota</taxon>
        <taxon>Deinococci</taxon>
        <taxon>Deinococcales</taxon>
        <taxon>Deinococcaceae</taxon>
        <taxon>Deinococcus</taxon>
    </lineage>
</organism>
<protein>
    <submittedName>
        <fullName evidence="2">Uncharacterized protein</fullName>
    </submittedName>
</protein>
<reference evidence="2 3" key="1">
    <citation type="submission" date="2018-05" db="EMBL/GenBank/DDBJ databases">
        <title>Complete Genome Sequence of Deinococcus sp. strain 17bor-2.</title>
        <authorList>
            <person name="Srinivasan S."/>
        </authorList>
    </citation>
    <scope>NUCLEOTIDE SEQUENCE [LARGE SCALE GENOMIC DNA]</scope>
    <source>
        <strain evidence="2 3">17bor-2</strain>
    </source>
</reference>
<gene>
    <name evidence="2" type="ORF">DKM44_00365</name>
</gene>
<evidence type="ECO:0000313" key="2">
    <source>
        <dbReference type="EMBL" id="AWN21879.1"/>
    </source>
</evidence>